<dbReference type="Proteomes" id="UP000029482">
    <property type="component" value="Chromosome"/>
</dbReference>
<dbReference type="KEGG" id="sgu:SGLAU_08795"/>
<dbReference type="RefSeq" id="WP_043499860.1">
    <property type="nucleotide sequence ID" value="NZ_CP009438.1"/>
</dbReference>
<dbReference type="SUPFAM" id="SSF101874">
    <property type="entry name" value="YceI-like"/>
    <property type="match status" value="1"/>
</dbReference>
<name>A0A089X7C1_STRGA</name>
<dbReference type="Pfam" id="PF04264">
    <property type="entry name" value="YceI"/>
    <property type="match status" value="1"/>
</dbReference>
<proteinExistence type="inferred from homology"/>
<dbReference type="PANTHER" id="PTHR34406:SF1">
    <property type="entry name" value="PROTEIN YCEI"/>
    <property type="match status" value="1"/>
</dbReference>
<gene>
    <name evidence="3" type="ORF">SGLAU_08795</name>
</gene>
<accession>A0A089X7C1</accession>
<sequence length="188" mass="20274">MTRNDSTNTLTTAPLPLAPGDWELDPLHSAVNFTIRHLGIAKVRGRFAEVRAALHVGEVPADVRVTAEIALASVDTGNPDRDAHVRASDLLDVEKRPTMTFRSTRVFGAGEDWTMEGELTIGDVTRPVTLAVEFGGVVDVPVDGSRHAGFEATGEIRRSDFGLDFAPGLLGDTVKIQLDMQFVEPRGA</sequence>
<feature type="domain" description="Lipid/polyisoprenoid-binding YceI-like" evidence="2">
    <location>
        <begin position="21"/>
        <end position="183"/>
    </location>
</feature>
<dbReference type="PANTHER" id="PTHR34406">
    <property type="entry name" value="PROTEIN YCEI"/>
    <property type="match status" value="1"/>
</dbReference>
<keyword evidence="4" id="KW-1185">Reference proteome</keyword>
<dbReference type="InterPro" id="IPR007372">
    <property type="entry name" value="Lipid/polyisoprenoid-bd_YceI"/>
</dbReference>
<reference evidence="4" key="1">
    <citation type="journal article" date="2015" name="J. Biotechnol.">
        <title>Complete genome sequence of the actinobacterium Streptomyces glaucescens GLA.O (DSM 40922) consisting of a linear chromosome and one linear plasmid.</title>
        <authorList>
            <person name="Ortseifen V."/>
            <person name="Winkler A."/>
            <person name="Albersmeier A."/>
            <person name="Wendler S."/>
            <person name="Puhler A."/>
            <person name="Kalinowski J."/>
            <person name="Ruckert C."/>
        </authorList>
    </citation>
    <scope>NUCLEOTIDE SEQUENCE [LARGE SCALE GENOMIC DNA]</scope>
    <source>
        <strain evidence="4">DSM 40922 / GLA O</strain>
    </source>
</reference>
<protein>
    <recommendedName>
        <fullName evidence="2">Lipid/polyisoprenoid-binding YceI-like domain-containing protein</fullName>
    </recommendedName>
</protein>
<dbReference type="STRING" id="1907.SGLAU_08795"/>
<evidence type="ECO:0000313" key="4">
    <source>
        <dbReference type="Proteomes" id="UP000029482"/>
    </source>
</evidence>
<dbReference type="SMART" id="SM00867">
    <property type="entry name" value="YceI"/>
    <property type="match status" value="1"/>
</dbReference>
<dbReference type="AlphaFoldDB" id="A0A089X7C1"/>
<evidence type="ECO:0000313" key="3">
    <source>
        <dbReference type="EMBL" id="AIR97771.1"/>
    </source>
</evidence>
<dbReference type="HOGENOM" id="CLU_071003_3_2_11"/>
<dbReference type="EMBL" id="CP009438">
    <property type="protein sequence ID" value="AIR97771.1"/>
    <property type="molecule type" value="Genomic_DNA"/>
</dbReference>
<dbReference type="eggNOG" id="COG2353">
    <property type="taxonomic scope" value="Bacteria"/>
</dbReference>
<dbReference type="OrthoDB" id="9811006at2"/>
<dbReference type="InterPro" id="IPR036761">
    <property type="entry name" value="TTHA0802/YceI-like_sf"/>
</dbReference>
<dbReference type="Gene3D" id="2.40.128.110">
    <property type="entry name" value="Lipid/polyisoprenoid-binding, YceI-like"/>
    <property type="match status" value="1"/>
</dbReference>
<organism evidence="3 4">
    <name type="scientific">Streptomyces glaucescens</name>
    <dbReference type="NCBI Taxonomy" id="1907"/>
    <lineage>
        <taxon>Bacteria</taxon>
        <taxon>Bacillati</taxon>
        <taxon>Actinomycetota</taxon>
        <taxon>Actinomycetes</taxon>
        <taxon>Kitasatosporales</taxon>
        <taxon>Streptomycetaceae</taxon>
        <taxon>Streptomyces</taxon>
    </lineage>
</organism>
<evidence type="ECO:0000259" key="2">
    <source>
        <dbReference type="SMART" id="SM00867"/>
    </source>
</evidence>
<comment type="similarity">
    <text evidence="1">Belongs to the UPF0312 family.</text>
</comment>
<evidence type="ECO:0000256" key="1">
    <source>
        <dbReference type="ARBA" id="ARBA00008812"/>
    </source>
</evidence>